<evidence type="ECO:0000313" key="3">
    <source>
        <dbReference type="EMBL" id="PYY66021.1"/>
    </source>
</evidence>
<evidence type="ECO:0000256" key="2">
    <source>
        <dbReference type="ARBA" id="ARBA00023285"/>
    </source>
</evidence>
<dbReference type="PANTHER" id="PTHR43808:SF31">
    <property type="entry name" value="N-ACETYL-L-CITRULLINE DEACETYLASE"/>
    <property type="match status" value="1"/>
</dbReference>
<dbReference type="SUPFAM" id="SSF53187">
    <property type="entry name" value="Zn-dependent exopeptidases"/>
    <property type="match status" value="1"/>
</dbReference>
<name>A0A2W0EKL3_PSEJE</name>
<organism evidence="3 4">
    <name type="scientific">Pseudomonas jessenii</name>
    <dbReference type="NCBI Taxonomy" id="77298"/>
    <lineage>
        <taxon>Bacteria</taxon>
        <taxon>Pseudomonadati</taxon>
        <taxon>Pseudomonadota</taxon>
        <taxon>Gammaproteobacteria</taxon>
        <taxon>Pseudomonadales</taxon>
        <taxon>Pseudomonadaceae</taxon>
        <taxon>Pseudomonas</taxon>
    </lineage>
</organism>
<comment type="caution">
    <text evidence="3">The sequence shown here is derived from an EMBL/GenBank/DDBJ whole genome shotgun (WGS) entry which is preliminary data.</text>
</comment>
<proteinExistence type="predicted"/>
<protein>
    <submittedName>
        <fullName evidence="3">Acetylornithine deacetylase</fullName>
        <ecNumber evidence="3">3.5.1.16</ecNumber>
    </submittedName>
</protein>
<dbReference type="GO" id="GO:0008777">
    <property type="term" value="F:acetylornithine deacetylase activity"/>
    <property type="evidence" value="ECO:0007669"/>
    <property type="project" value="UniProtKB-EC"/>
</dbReference>
<dbReference type="RefSeq" id="WP_146242236.1">
    <property type="nucleotide sequence ID" value="NZ_PDLL01001269.1"/>
</dbReference>
<dbReference type="EC" id="3.5.1.16" evidence="3"/>
<dbReference type="Proteomes" id="UP000247437">
    <property type="component" value="Unassembled WGS sequence"/>
</dbReference>
<feature type="non-terminal residue" evidence="3">
    <location>
        <position position="101"/>
    </location>
</feature>
<keyword evidence="1 3" id="KW-0378">Hydrolase</keyword>
<dbReference type="Pfam" id="PF01546">
    <property type="entry name" value="Peptidase_M20"/>
    <property type="match status" value="1"/>
</dbReference>
<dbReference type="AlphaFoldDB" id="A0A2W0EKL3"/>
<dbReference type="PANTHER" id="PTHR43808">
    <property type="entry name" value="ACETYLORNITHINE DEACETYLASE"/>
    <property type="match status" value="1"/>
</dbReference>
<accession>A0A2W0EKL3</accession>
<dbReference type="GO" id="GO:0006526">
    <property type="term" value="P:L-arginine biosynthetic process"/>
    <property type="evidence" value="ECO:0007669"/>
    <property type="project" value="TreeGrafter"/>
</dbReference>
<dbReference type="InterPro" id="IPR002933">
    <property type="entry name" value="Peptidase_M20"/>
</dbReference>
<evidence type="ECO:0000313" key="4">
    <source>
        <dbReference type="Proteomes" id="UP000247437"/>
    </source>
</evidence>
<dbReference type="OrthoDB" id="3665926at2"/>
<keyword evidence="2" id="KW-0170">Cobalt</keyword>
<evidence type="ECO:0000256" key="1">
    <source>
        <dbReference type="ARBA" id="ARBA00022801"/>
    </source>
</evidence>
<gene>
    <name evidence="3" type="ORF">CRX42_34795</name>
</gene>
<dbReference type="InterPro" id="IPR050072">
    <property type="entry name" value="Peptidase_M20A"/>
</dbReference>
<reference evidence="3 4" key="1">
    <citation type="journal article" date="2018" name="Appl. Microbiol. Biotechnol.">
        <title>Characterization of the caprolactam degradation pathway in Pseudomonas jessenii using mass spectrometry-based proteomics.</title>
        <authorList>
            <person name="Otzen M."/>
            <person name="Palacio C."/>
            <person name="Janssen D.B."/>
        </authorList>
    </citation>
    <scope>NUCLEOTIDE SEQUENCE [LARGE SCALE GENOMIC DNA]</scope>
    <source>
        <strain evidence="3 4">GO3</strain>
    </source>
</reference>
<dbReference type="Gene3D" id="3.40.630.10">
    <property type="entry name" value="Zn peptidases"/>
    <property type="match status" value="1"/>
</dbReference>
<feature type="non-terminal residue" evidence="3">
    <location>
        <position position="1"/>
    </location>
</feature>
<sequence>TVSRDSNLELIEFVRDYLRELGVDCELIYNAERTKANLLASVGPSVAGGIVLSGHTDVVPVDGQAWTVEPFCLSEAGGKLYGRGTADMKGYLASVLAAVPM</sequence>
<dbReference type="EMBL" id="PDLL01001269">
    <property type="protein sequence ID" value="PYY66021.1"/>
    <property type="molecule type" value="Genomic_DNA"/>
</dbReference>